<gene>
    <name evidence="3" type="ORF">JMJ56_14365</name>
</gene>
<name>A0ABS1U3F4_9PROT</name>
<dbReference type="RefSeq" id="WP_202832444.1">
    <property type="nucleotide sequence ID" value="NZ_JAETWB010000005.1"/>
</dbReference>
<feature type="domain" description="Uracil-DNA glycosylase-like" evidence="2">
    <location>
        <begin position="39"/>
        <end position="126"/>
    </location>
</feature>
<sequence>MLFLLEKPGPMTDSSRSGVRKGSGFISRNNDDPTAEATWHFMSEAGIPRRKTLIWNVIPWWNGTIDIKRDEHEQGLQATARLIELLPKLRGVVLVGKKAGRAQPFLAGKGLYIATSPHPSPQVRAAFPTMWRGIGTTWHEAARHLGCLSD</sequence>
<accession>A0ABS1U3F4</accession>
<feature type="region of interest" description="Disordered" evidence="1">
    <location>
        <begin position="7"/>
        <end position="31"/>
    </location>
</feature>
<dbReference type="SUPFAM" id="SSF52141">
    <property type="entry name" value="Uracil-DNA glycosylase-like"/>
    <property type="match status" value="1"/>
</dbReference>
<dbReference type="Gene3D" id="3.40.470.10">
    <property type="entry name" value="Uracil-DNA glycosylase-like domain"/>
    <property type="match status" value="1"/>
</dbReference>
<dbReference type="InterPro" id="IPR005122">
    <property type="entry name" value="Uracil-DNA_glycosylase-like"/>
</dbReference>
<dbReference type="Proteomes" id="UP000660885">
    <property type="component" value="Unassembled WGS sequence"/>
</dbReference>
<evidence type="ECO:0000313" key="4">
    <source>
        <dbReference type="Proteomes" id="UP000660885"/>
    </source>
</evidence>
<comment type="caution">
    <text evidence="3">The sequence shown here is derived from an EMBL/GenBank/DDBJ whole genome shotgun (WGS) entry which is preliminary data.</text>
</comment>
<protein>
    <submittedName>
        <fullName evidence="3">Uracil-DNA glycosylase</fullName>
    </submittedName>
</protein>
<evidence type="ECO:0000256" key="1">
    <source>
        <dbReference type="SAM" id="MobiDB-lite"/>
    </source>
</evidence>
<proteinExistence type="predicted"/>
<dbReference type="Pfam" id="PF03167">
    <property type="entry name" value="UDG"/>
    <property type="match status" value="1"/>
</dbReference>
<keyword evidence="4" id="KW-1185">Reference proteome</keyword>
<dbReference type="InterPro" id="IPR036895">
    <property type="entry name" value="Uracil-DNA_glycosylase-like_sf"/>
</dbReference>
<dbReference type="EMBL" id="JAETWB010000005">
    <property type="protein sequence ID" value="MBL6079199.1"/>
    <property type="molecule type" value="Genomic_DNA"/>
</dbReference>
<evidence type="ECO:0000313" key="3">
    <source>
        <dbReference type="EMBL" id="MBL6079199.1"/>
    </source>
</evidence>
<organism evidence="3 4">
    <name type="scientific">Belnapia arida</name>
    <dbReference type="NCBI Taxonomy" id="2804533"/>
    <lineage>
        <taxon>Bacteria</taxon>
        <taxon>Pseudomonadati</taxon>
        <taxon>Pseudomonadota</taxon>
        <taxon>Alphaproteobacteria</taxon>
        <taxon>Acetobacterales</taxon>
        <taxon>Roseomonadaceae</taxon>
        <taxon>Belnapia</taxon>
    </lineage>
</organism>
<evidence type="ECO:0000259" key="2">
    <source>
        <dbReference type="Pfam" id="PF03167"/>
    </source>
</evidence>
<reference evidence="3 4" key="1">
    <citation type="submission" date="2021-01" db="EMBL/GenBank/DDBJ databases">
        <title>Belnapia mucosa sp. nov. and Belnapia arida sp. nov., isolated from the Tabernas Desert (Almeria, Spain).</title>
        <authorList>
            <person name="Molina-Menor E."/>
            <person name="Vidal-Verdu A."/>
            <person name="Calonge A."/>
            <person name="Satari L."/>
            <person name="Pereto J."/>
            <person name="Porcar M."/>
        </authorList>
    </citation>
    <scope>NUCLEOTIDE SEQUENCE [LARGE SCALE GENOMIC DNA]</scope>
    <source>
        <strain evidence="3 4">T18</strain>
    </source>
</reference>
<dbReference type="CDD" id="cd10035">
    <property type="entry name" value="UDG_like"/>
    <property type="match status" value="1"/>
</dbReference>